<feature type="region of interest" description="Disordered" evidence="1">
    <location>
        <begin position="1"/>
        <end position="158"/>
    </location>
</feature>
<feature type="compositionally biased region" description="Low complexity" evidence="1">
    <location>
        <begin position="120"/>
        <end position="131"/>
    </location>
</feature>
<gene>
    <name evidence="2" type="ORF">TrLO_g6540</name>
</gene>
<name>A0A9W7A6Q9_9STRA</name>
<dbReference type="AlphaFoldDB" id="A0A9W7A6Q9"/>
<evidence type="ECO:0000256" key="1">
    <source>
        <dbReference type="SAM" id="MobiDB-lite"/>
    </source>
</evidence>
<dbReference type="EMBL" id="BRXW01000516">
    <property type="protein sequence ID" value="GMH62350.1"/>
    <property type="molecule type" value="Genomic_DNA"/>
</dbReference>
<keyword evidence="3" id="KW-1185">Reference proteome</keyword>
<feature type="region of interest" description="Disordered" evidence="1">
    <location>
        <begin position="171"/>
        <end position="191"/>
    </location>
</feature>
<protein>
    <submittedName>
        <fullName evidence="2">Uncharacterized protein</fullName>
    </submittedName>
</protein>
<feature type="compositionally biased region" description="Basic residues" evidence="1">
    <location>
        <begin position="1"/>
        <end position="11"/>
    </location>
</feature>
<feature type="compositionally biased region" description="Low complexity" evidence="1">
    <location>
        <begin position="55"/>
        <end position="70"/>
    </location>
</feature>
<comment type="caution">
    <text evidence="2">The sequence shown here is derived from an EMBL/GenBank/DDBJ whole genome shotgun (WGS) entry which is preliminary data.</text>
</comment>
<accession>A0A9W7A6Q9</accession>
<reference evidence="3" key="1">
    <citation type="journal article" date="2023" name="Commun. Biol.">
        <title>Genome analysis of Parmales, the sister group of diatoms, reveals the evolutionary specialization of diatoms from phago-mixotrophs to photoautotrophs.</title>
        <authorList>
            <person name="Ban H."/>
            <person name="Sato S."/>
            <person name="Yoshikawa S."/>
            <person name="Yamada K."/>
            <person name="Nakamura Y."/>
            <person name="Ichinomiya M."/>
            <person name="Sato N."/>
            <person name="Blanc-Mathieu R."/>
            <person name="Endo H."/>
            <person name="Kuwata A."/>
            <person name="Ogata H."/>
        </authorList>
    </citation>
    <scope>NUCLEOTIDE SEQUENCE [LARGE SCALE GENOMIC DNA]</scope>
    <source>
        <strain evidence="3">NIES 3700</strain>
    </source>
</reference>
<evidence type="ECO:0000313" key="3">
    <source>
        <dbReference type="Proteomes" id="UP001165122"/>
    </source>
</evidence>
<dbReference type="Proteomes" id="UP001165122">
    <property type="component" value="Unassembled WGS sequence"/>
</dbReference>
<sequence length="280" mass="29156">MNTKISIHRSQNRNQIQSPDALKRRQTRRSIVDAYLGGEQQENPASNPKLERSESSQSTRSRDSSTASTSDLRPPPLDTSVESSKTWSGTASKAMYNSIPSFNSPKSKQDQPRLGYFGFSSPSNVNTSPTSLGPDDDDSAGTPLPQSPTRQSGSGSAFGLSALSSPLKLFTSTSPTHLDKMEPGQGPNAPVLPPEPPILFASTTEAMLALKTGLPSDAVNLISPSHVATGFALGASAAVLLANGGNAGNIGKAVAFGGVAGAGSVYGLNAMNSKLRQEKE</sequence>
<organism evidence="2 3">
    <name type="scientific">Triparma laevis f. longispina</name>
    <dbReference type="NCBI Taxonomy" id="1714387"/>
    <lineage>
        <taxon>Eukaryota</taxon>
        <taxon>Sar</taxon>
        <taxon>Stramenopiles</taxon>
        <taxon>Ochrophyta</taxon>
        <taxon>Bolidophyceae</taxon>
        <taxon>Parmales</taxon>
        <taxon>Triparmaceae</taxon>
        <taxon>Triparma</taxon>
    </lineage>
</organism>
<feature type="compositionally biased region" description="Polar residues" evidence="1">
    <location>
        <begin position="80"/>
        <end position="91"/>
    </location>
</feature>
<dbReference type="OrthoDB" id="10534403at2759"/>
<proteinExistence type="predicted"/>
<evidence type="ECO:0000313" key="2">
    <source>
        <dbReference type="EMBL" id="GMH62350.1"/>
    </source>
</evidence>